<reference evidence="2 4" key="1">
    <citation type="submission" date="2009-11" db="EMBL/GenBank/DDBJ databases">
        <authorList>
            <person name="Weinstock G."/>
            <person name="Sodergren E."/>
            <person name="Clifton S."/>
            <person name="Fulton L."/>
            <person name="Fulton B."/>
            <person name="Courtney L."/>
            <person name="Fronick C."/>
            <person name="Harrison M."/>
            <person name="Strong C."/>
            <person name="Farmer C."/>
            <person name="Delahaunty K."/>
            <person name="Markovic C."/>
            <person name="Hall O."/>
            <person name="Minx P."/>
            <person name="Tomlinson C."/>
            <person name="Mitreva M."/>
            <person name="Nelson J."/>
            <person name="Hou S."/>
            <person name="Wollam A."/>
            <person name="Pepin K.H."/>
            <person name="Johnson M."/>
            <person name="Bhonagiri V."/>
            <person name="Nash W.E."/>
            <person name="Warren W."/>
            <person name="Chinwalla A."/>
            <person name="Mardis E.R."/>
            <person name="Wilson R.K."/>
        </authorList>
    </citation>
    <scope>NUCLEOTIDE SEQUENCE [LARGE SCALE GENOMIC DNA]</scope>
    <source>
        <strain evidence="2 4">DSM 20093</strain>
    </source>
</reference>
<dbReference type="SUPFAM" id="SSF52218">
    <property type="entry name" value="Flavoproteins"/>
    <property type="match status" value="1"/>
</dbReference>
<dbReference type="Gene3D" id="3.40.50.360">
    <property type="match status" value="1"/>
</dbReference>
<evidence type="ECO:0000313" key="3">
    <source>
        <dbReference type="EMBL" id="KFI57226.1"/>
    </source>
</evidence>
<evidence type="ECO:0000313" key="4">
    <source>
        <dbReference type="Proteomes" id="UP000003656"/>
    </source>
</evidence>
<dbReference type="EMBL" id="JGYW01000011">
    <property type="protein sequence ID" value="KFI57226.1"/>
    <property type="molecule type" value="Genomic_DNA"/>
</dbReference>
<dbReference type="OrthoDB" id="3253043at2"/>
<accession>D1NS40</accession>
<evidence type="ECO:0000313" key="5">
    <source>
        <dbReference type="Proteomes" id="UP000029074"/>
    </source>
</evidence>
<organism evidence="2 4">
    <name type="scientific">Bifidobacterium gallicum DSM 20093 = LMG 11596</name>
    <dbReference type="NCBI Taxonomy" id="561180"/>
    <lineage>
        <taxon>Bacteria</taxon>
        <taxon>Bacillati</taxon>
        <taxon>Actinomycetota</taxon>
        <taxon>Actinomycetes</taxon>
        <taxon>Bifidobacteriales</taxon>
        <taxon>Bifidobacteriaceae</taxon>
        <taxon>Bifidobacterium</taxon>
    </lineage>
</organism>
<evidence type="ECO:0000259" key="1">
    <source>
        <dbReference type="Pfam" id="PF12724"/>
    </source>
</evidence>
<sequence>MGMILVYKSKSGFTQRYAQWVAWDMGCEIVPVRKVNMSTLEGCDVFVYGARIHAGRVDGLPKARELFAASKAKRFVIFATGATPCSQTRTVNGMWRNSLTPDELVHVPHFYMQAGICYEKLGLLDRMMLKLAASMLGRQEQRNPMEVGAGKDGIVRPSTFQAVWNYPDGDFVYFDGNISAVSYG</sequence>
<name>D1NS40_9BIFI</name>
<dbReference type="Pfam" id="PF12724">
    <property type="entry name" value="Flavodoxin_5"/>
    <property type="match status" value="1"/>
</dbReference>
<dbReference type="Proteomes" id="UP000003656">
    <property type="component" value="Unassembled WGS sequence"/>
</dbReference>
<gene>
    <name evidence="3" type="ORF">BGLCM_1470</name>
    <name evidence="2" type="ORF">BIFGAL_02594</name>
</gene>
<dbReference type="InterPro" id="IPR029039">
    <property type="entry name" value="Flavoprotein-like_sf"/>
</dbReference>
<dbReference type="AlphaFoldDB" id="D1NS40"/>
<feature type="domain" description="Flavodoxin" evidence="1">
    <location>
        <begin position="5"/>
        <end position="140"/>
    </location>
</feature>
<dbReference type="eggNOG" id="COG4635">
    <property type="taxonomic scope" value="Bacteria"/>
</dbReference>
<protein>
    <recommendedName>
        <fullName evidence="1">Flavodoxin domain-containing protein</fullName>
    </recommendedName>
</protein>
<dbReference type="InterPro" id="IPR026816">
    <property type="entry name" value="Flavodoxin_dom"/>
</dbReference>
<dbReference type="EMBL" id="ABXB03000001">
    <property type="protein sequence ID" value="EFA23492.1"/>
    <property type="molecule type" value="Genomic_DNA"/>
</dbReference>
<comment type="caution">
    <text evidence="2">The sequence shown here is derived from an EMBL/GenBank/DDBJ whole genome shotgun (WGS) entry which is preliminary data.</text>
</comment>
<reference evidence="3 5" key="2">
    <citation type="submission" date="2014-03" db="EMBL/GenBank/DDBJ databases">
        <title>Genomics of Bifidobacteria.</title>
        <authorList>
            <person name="Ventura M."/>
            <person name="Milani C."/>
            <person name="Lugli G.A."/>
        </authorList>
    </citation>
    <scope>NUCLEOTIDE SEQUENCE [LARGE SCALE GENOMIC DNA]</scope>
    <source>
        <strain evidence="3 5">LMG 11596</strain>
    </source>
</reference>
<dbReference type="Proteomes" id="UP000029074">
    <property type="component" value="Unassembled WGS sequence"/>
</dbReference>
<proteinExistence type="predicted"/>
<keyword evidence="5" id="KW-1185">Reference proteome</keyword>
<evidence type="ECO:0000313" key="2">
    <source>
        <dbReference type="EMBL" id="EFA23492.1"/>
    </source>
</evidence>
<dbReference type="STRING" id="561180.BIFGAL_02594"/>
<dbReference type="RefSeq" id="WP_006293974.1">
    <property type="nucleotide sequence ID" value="NZ_ABXB03000001.1"/>
</dbReference>